<evidence type="ECO:0000256" key="12">
    <source>
        <dbReference type="PROSITE-ProRule" id="PRU10141"/>
    </source>
</evidence>
<feature type="binding site" evidence="12">
    <location>
        <position position="45"/>
    </location>
    <ligand>
        <name>ATP</name>
        <dbReference type="ChEBI" id="CHEBI:30616"/>
    </ligand>
</feature>
<evidence type="ECO:0000259" key="15">
    <source>
        <dbReference type="PROSITE" id="PS50011"/>
    </source>
</evidence>
<dbReference type="GO" id="GO:0005524">
    <property type="term" value="F:ATP binding"/>
    <property type="evidence" value="ECO:0007669"/>
    <property type="project" value="UniProtKB-UniRule"/>
</dbReference>
<keyword evidence="9 12" id="KW-0067">ATP-binding</keyword>
<evidence type="ECO:0000256" key="4">
    <source>
        <dbReference type="ARBA" id="ARBA00022527"/>
    </source>
</evidence>
<feature type="transmembrane region" description="Helical" evidence="14">
    <location>
        <begin position="321"/>
        <end position="345"/>
    </location>
</feature>
<protein>
    <recommendedName>
        <fullName evidence="2">non-specific serine/threonine protein kinase</fullName>
        <ecNumber evidence="2">2.7.11.1</ecNumber>
    </recommendedName>
</protein>
<sequence length="485" mass="51328">MDAAAQPRAGTRFGKYQLNRLLGRGGMGEVYEALDTEKDRTVALKILLETYSADQSYRRRFTREAHAAAQLGEPHVIPIHDWGEIDGCLYIDMRLVAGTNLRELLENEPMDPVRAVNICAQISGALDAAHARGVVHRDIKPENVIVADGDFAYLLDFGIAEQAGDTRLTKTGMAVGSMAYIAPERLTGEPTTAAVDIYGLACVLFECLTGRAPFIAATMATLMTEHLYTPPPSAHAINPRIPVAFDEVIARGMAKEPDDRYGSAGALARAAERALTPPQQRAVASAYPTAPAPPPAAYPTAPWSPPAPAPAPAPSGPGRRWVVPVVIATAALLLAVTGIGIGLWVSSERHKPATTTSATPLQTATTSAEAPTTSLPVPPPGIRGPDALGVNCDAGYVHPPGNVFGSRAVRGSAATSCFFTSNVLDAYWAAGQPDRAPRDLAVRGSRPCGEAGDKNCRGENFVMHCTAGDDWITCEGGNDARVYLY</sequence>
<dbReference type="PANTHER" id="PTHR43289:SF6">
    <property type="entry name" value="SERINE_THREONINE-PROTEIN KINASE NEKL-3"/>
    <property type="match status" value="1"/>
</dbReference>
<evidence type="ECO:0000256" key="5">
    <source>
        <dbReference type="ARBA" id="ARBA00022679"/>
    </source>
</evidence>
<dbReference type="GO" id="GO:0004674">
    <property type="term" value="F:protein serine/threonine kinase activity"/>
    <property type="evidence" value="ECO:0007669"/>
    <property type="project" value="UniProtKB-KW"/>
</dbReference>
<dbReference type="STRING" id="1798.AWC30_09670"/>
<keyword evidence="5" id="KW-0808">Transferase</keyword>
<dbReference type="SUPFAM" id="SSF56112">
    <property type="entry name" value="Protein kinase-like (PK-like)"/>
    <property type="match status" value="1"/>
</dbReference>
<feature type="compositionally biased region" description="Pro residues" evidence="13">
    <location>
        <begin position="290"/>
        <end position="315"/>
    </location>
</feature>
<dbReference type="RefSeq" id="WP_234808015.1">
    <property type="nucleotide sequence ID" value="NZ_JACKSN010000066.1"/>
</dbReference>
<feature type="region of interest" description="Disordered" evidence="13">
    <location>
        <begin position="353"/>
        <end position="378"/>
    </location>
</feature>
<dbReference type="Gene3D" id="3.30.200.20">
    <property type="entry name" value="Phosphorylase Kinase, domain 1"/>
    <property type="match status" value="1"/>
</dbReference>
<dbReference type="GO" id="GO:0005886">
    <property type="term" value="C:plasma membrane"/>
    <property type="evidence" value="ECO:0007669"/>
    <property type="project" value="UniProtKB-SubCell"/>
</dbReference>
<dbReference type="EMBL" id="LQPZ01000022">
    <property type="protein sequence ID" value="ORX04658.1"/>
    <property type="molecule type" value="Genomic_DNA"/>
</dbReference>
<dbReference type="InterPro" id="IPR000719">
    <property type="entry name" value="Prot_kinase_dom"/>
</dbReference>
<keyword evidence="10 14" id="KW-1133">Transmembrane helix</keyword>
<accession>A0A1X2EJW9</accession>
<evidence type="ECO:0000256" key="14">
    <source>
        <dbReference type="SAM" id="Phobius"/>
    </source>
</evidence>
<evidence type="ECO:0000256" key="8">
    <source>
        <dbReference type="ARBA" id="ARBA00022777"/>
    </source>
</evidence>
<dbReference type="FunFam" id="1.10.510.10:FF:000021">
    <property type="entry name" value="Serine/threonine protein kinase"/>
    <property type="match status" value="1"/>
</dbReference>
<dbReference type="PROSITE" id="PS50011">
    <property type="entry name" value="PROTEIN_KINASE_DOM"/>
    <property type="match status" value="1"/>
</dbReference>
<dbReference type="FunFam" id="3.30.200.20:FF:000348">
    <property type="entry name" value="Serine/threonine protein kinase"/>
    <property type="match status" value="1"/>
</dbReference>
<evidence type="ECO:0000256" key="7">
    <source>
        <dbReference type="ARBA" id="ARBA00022741"/>
    </source>
</evidence>
<dbReference type="GO" id="GO:0080090">
    <property type="term" value="P:regulation of primary metabolic process"/>
    <property type="evidence" value="ECO:0007669"/>
    <property type="project" value="UniProtKB-ARBA"/>
</dbReference>
<name>A0A1X2EJW9_9MYCO</name>
<dbReference type="Proteomes" id="UP000193090">
    <property type="component" value="Unassembled WGS sequence"/>
</dbReference>
<dbReference type="CDD" id="cd14014">
    <property type="entry name" value="STKc_PknB_like"/>
    <property type="match status" value="1"/>
</dbReference>
<feature type="compositionally biased region" description="Low complexity" evidence="13">
    <location>
        <begin position="353"/>
        <end position="374"/>
    </location>
</feature>
<comment type="subcellular location">
    <subcellularLocation>
        <location evidence="1">Cell membrane</location>
        <topology evidence="1">Single-pass membrane protein</topology>
    </subcellularLocation>
</comment>
<evidence type="ECO:0000256" key="3">
    <source>
        <dbReference type="ARBA" id="ARBA00022475"/>
    </source>
</evidence>
<keyword evidence="8" id="KW-0418">Kinase</keyword>
<evidence type="ECO:0000256" key="6">
    <source>
        <dbReference type="ARBA" id="ARBA00022692"/>
    </source>
</evidence>
<keyword evidence="7 12" id="KW-0547">Nucleotide-binding</keyword>
<dbReference type="PROSITE" id="PS00107">
    <property type="entry name" value="PROTEIN_KINASE_ATP"/>
    <property type="match status" value="1"/>
</dbReference>
<dbReference type="Gene3D" id="1.10.510.10">
    <property type="entry name" value="Transferase(Phosphotransferase) domain 1"/>
    <property type="match status" value="1"/>
</dbReference>
<evidence type="ECO:0000256" key="1">
    <source>
        <dbReference type="ARBA" id="ARBA00004162"/>
    </source>
</evidence>
<evidence type="ECO:0000256" key="13">
    <source>
        <dbReference type="SAM" id="MobiDB-lite"/>
    </source>
</evidence>
<feature type="domain" description="Protein kinase" evidence="15">
    <location>
        <begin position="16"/>
        <end position="275"/>
    </location>
</feature>
<keyword evidence="6 14" id="KW-0812">Transmembrane</keyword>
<evidence type="ECO:0000256" key="2">
    <source>
        <dbReference type="ARBA" id="ARBA00012513"/>
    </source>
</evidence>
<gene>
    <name evidence="16" type="ORF">AWC30_09670</name>
</gene>
<keyword evidence="11 14" id="KW-0472">Membrane</keyword>
<dbReference type="InterPro" id="IPR017441">
    <property type="entry name" value="Protein_kinase_ATP_BS"/>
</dbReference>
<dbReference type="AlphaFoldDB" id="A0A1X2EJW9"/>
<dbReference type="PANTHER" id="PTHR43289">
    <property type="entry name" value="MITOGEN-ACTIVATED PROTEIN KINASE KINASE KINASE 20-RELATED"/>
    <property type="match status" value="1"/>
</dbReference>
<evidence type="ECO:0000313" key="17">
    <source>
        <dbReference type="Proteomes" id="UP000193090"/>
    </source>
</evidence>
<keyword evidence="17" id="KW-1185">Reference proteome</keyword>
<evidence type="ECO:0000256" key="10">
    <source>
        <dbReference type="ARBA" id="ARBA00022989"/>
    </source>
</evidence>
<organism evidence="16 17">
    <name type="scientific">Mycolicibacillus trivialis</name>
    <dbReference type="NCBI Taxonomy" id="1798"/>
    <lineage>
        <taxon>Bacteria</taxon>
        <taxon>Bacillati</taxon>
        <taxon>Actinomycetota</taxon>
        <taxon>Actinomycetes</taxon>
        <taxon>Mycobacteriales</taxon>
        <taxon>Mycobacteriaceae</taxon>
        <taxon>Mycolicibacillus</taxon>
    </lineage>
</organism>
<reference evidence="16 17" key="1">
    <citation type="submission" date="2016-01" db="EMBL/GenBank/DDBJ databases">
        <title>The new phylogeny of the genus Mycobacterium.</title>
        <authorList>
            <person name="Tarcisio F."/>
            <person name="Conor M."/>
            <person name="Antonella G."/>
            <person name="Elisabetta G."/>
            <person name="Giulia F.S."/>
            <person name="Sara T."/>
            <person name="Anna F."/>
            <person name="Clotilde B."/>
            <person name="Roberto B."/>
            <person name="Veronica D.S."/>
            <person name="Fabio R."/>
            <person name="Monica P."/>
            <person name="Olivier J."/>
            <person name="Enrico T."/>
            <person name="Nicola S."/>
        </authorList>
    </citation>
    <scope>NUCLEOTIDE SEQUENCE [LARGE SCALE GENOMIC DNA]</scope>
    <source>
        <strain evidence="16 17">DSM 44153</strain>
    </source>
</reference>
<proteinExistence type="predicted"/>
<feature type="region of interest" description="Disordered" evidence="13">
    <location>
        <begin position="271"/>
        <end position="316"/>
    </location>
</feature>
<comment type="caution">
    <text evidence="16">The sequence shown here is derived from an EMBL/GenBank/DDBJ whole genome shotgun (WGS) entry which is preliminary data.</text>
</comment>
<dbReference type="Pfam" id="PF00069">
    <property type="entry name" value="Pkinase"/>
    <property type="match status" value="1"/>
</dbReference>
<dbReference type="PROSITE" id="PS00108">
    <property type="entry name" value="PROTEIN_KINASE_ST"/>
    <property type="match status" value="1"/>
</dbReference>
<evidence type="ECO:0000256" key="11">
    <source>
        <dbReference type="ARBA" id="ARBA00023136"/>
    </source>
</evidence>
<keyword evidence="4" id="KW-0723">Serine/threonine-protein kinase</keyword>
<dbReference type="InterPro" id="IPR008271">
    <property type="entry name" value="Ser/Thr_kinase_AS"/>
</dbReference>
<evidence type="ECO:0000256" key="9">
    <source>
        <dbReference type="ARBA" id="ARBA00022840"/>
    </source>
</evidence>
<dbReference type="InterPro" id="IPR011009">
    <property type="entry name" value="Kinase-like_dom_sf"/>
</dbReference>
<dbReference type="EC" id="2.7.11.1" evidence="2"/>
<evidence type="ECO:0000313" key="16">
    <source>
        <dbReference type="EMBL" id="ORX04658.1"/>
    </source>
</evidence>
<keyword evidence="3" id="KW-1003">Cell membrane</keyword>
<dbReference type="SMART" id="SM00220">
    <property type="entry name" value="S_TKc"/>
    <property type="match status" value="1"/>
</dbReference>